<feature type="transmembrane region" description="Helical" evidence="1">
    <location>
        <begin position="37"/>
        <end position="55"/>
    </location>
</feature>
<feature type="transmembrane region" description="Helical" evidence="1">
    <location>
        <begin position="190"/>
        <end position="209"/>
    </location>
</feature>
<dbReference type="GO" id="GO:0016746">
    <property type="term" value="F:acyltransferase activity"/>
    <property type="evidence" value="ECO:0007669"/>
    <property type="project" value="UniProtKB-KW"/>
</dbReference>
<accession>A0ABR7GFM0</accession>
<evidence type="ECO:0000313" key="4">
    <source>
        <dbReference type="Proteomes" id="UP000643810"/>
    </source>
</evidence>
<dbReference type="RefSeq" id="WP_186854186.1">
    <property type="nucleotide sequence ID" value="NZ_JACOPG010000002.1"/>
</dbReference>
<dbReference type="EMBL" id="JACOPG010000002">
    <property type="protein sequence ID" value="MBC5686246.1"/>
    <property type="molecule type" value="Genomic_DNA"/>
</dbReference>
<name>A0ABR7GFM0_9FIRM</name>
<keyword evidence="4" id="KW-1185">Reference proteome</keyword>
<comment type="caution">
    <text evidence="3">The sequence shown here is derived from an EMBL/GenBank/DDBJ whole genome shotgun (WGS) entry which is preliminary data.</text>
</comment>
<organism evidence="3 4">
    <name type="scientific">Roseburia lenta</name>
    <dbReference type="NCBI Taxonomy" id="2763061"/>
    <lineage>
        <taxon>Bacteria</taxon>
        <taxon>Bacillati</taxon>
        <taxon>Bacillota</taxon>
        <taxon>Clostridia</taxon>
        <taxon>Lachnospirales</taxon>
        <taxon>Lachnospiraceae</taxon>
        <taxon>Roseburia</taxon>
    </lineage>
</organism>
<proteinExistence type="predicted"/>
<keyword evidence="3" id="KW-0808">Transferase</keyword>
<keyword evidence="1" id="KW-0472">Membrane</keyword>
<feature type="transmembrane region" description="Helical" evidence="1">
    <location>
        <begin position="323"/>
        <end position="343"/>
    </location>
</feature>
<evidence type="ECO:0000259" key="2">
    <source>
        <dbReference type="Pfam" id="PF01757"/>
    </source>
</evidence>
<dbReference type="PANTHER" id="PTHR37312:SF1">
    <property type="entry name" value="MEMBRANE-BOUND ACYLTRANSFERASE YKRP-RELATED"/>
    <property type="match status" value="1"/>
</dbReference>
<feature type="transmembrane region" description="Helical" evidence="1">
    <location>
        <begin position="128"/>
        <end position="149"/>
    </location>
</feature>
<evidence type="ECO:0000256" key="1">
    <source>
        <dbReference type="SAM" id="Phobius"/>
    </source>
</evidence>
<keyword evidence="1" id="KW-1133">Transmembrane helix</keyword>
<reference evidence="3 4" key="1">
    <citation type="submission" date="2020-08" db="EMBL/GenBank/DDBJ databases">
        <title>Genome public.</title>
        <authorList>
            <person name="Liu C."/>
            <person name="Sun Q."/>
        </authorList>
    </citation>
    <scope>NUCLEOTIDE SEQUENCE [LARGE SCALE GENOMIC DNA]</scope>
    <source>
        <strain evidence="3 4">NSJ-9</strain>
    </source>
</reference>
<sequence>MIEQNPIMPDRRYWNVLKGIGILCVVLGHACSWAHDFVYEFHIPLFFFISGFMYSEKKYGDDPYLNVINRFKSSWIKYVIVYWIIMLLHNSLIRWGFMPIGTEYFSLRTLAEACAFVLLGTANELMGGTLWFVPALCMASVFLSFLVTISRKIEKKTGNSYLKFAFQFVVILVCSIVGCIVISILMPANIQVSLTVMPFLWIGYLLRNYGKGLEQYLSVCAAAILALAVYFISFHHSLDLIIGILYPGMYLVAFSGIYVCMALAKYISRLNRIGSLIASCGKASFWIMAVHFPLIKIIDRIWAAHIGDPDRVLYLTLPHSFDYMWPVYLLLGIGVPLLGYQLVQKIKNRGKCS</sequence>
<feature type="transmembrane region" description="Helical" evidence="1">
    <location>
        <begin position="161"/>
        <end position="184"/>
    </location>
</feature>
<evidence type="ECO:0000313" key="3">
    <source>
        <dbReference type="EMBL" id="MBC5686246.1"/>
    </source>
</evidence>
<feature type="transmembrane region" description="Helical" evidence="1">
    <location>
        <begin position="12"/>
        <end position="30"/>
    </location>
</feature>
<dbReference type="InterPro" id="IPR002656">
    <property type="entry name" value="Acyl_transf_3_dom"/>
</dbReference>
<keyword evidence="3" id="KW-0012">Acyltransferase</keyword>
<dbReference type="Proteomes" id="UP000643810">
    <property type="component" value="Unassembled WGS sequence"/>
</dbReference>
<dbReference type="Pfam" id="PF01757">
    <property type="entry name" value="Acyl_transf_3"/>
    <property type="match status" value="1"/>
</dbReference>
<feature type="domain" description="Acyltransferase 3" evidence="2">
    <location>
        <begin position="12"/>
        <end position="336"/>
    </location>
</feature>
<feature type="transmembrane region" description="Helical" evidence="1">
    <location>
        <begin position="75"/>
        <end position="93"/>
    </location>
</feature>
<feature type="transmembrane region" description="Helical" evidence="1">
    <location>
        <begin position="240"/>
        <end position="264"/>
    </location>
</feature>
<gene>
    <name evidence="3" type="ORF">H8R94_06445</name>
</gene>
<feature type="transmembrane region" description="Helical" evidence="1">
    <location>
        <begin position="216"/>
        <end position="234"/>
    </location>
</feature>
<dbReference type="InterPro" id="IPR052734">
    <property type="entry name" value="Nod_factor_acetyltransferase"/>
</dbReference>
<dbReference type="PANTHER" id="PTHR37312">
    <property type="entry name" value="MEMBRANE-BOUND ACYLTRANSFERASE YKRP-RELATED"/>
    <property type="match status" value="1"/>
</dbReference>
<protein>
    <submittedName>
        <fullName evidence="3">Acyltransferase family protein</fullName>
    </submittedName>
</protein>
<keyword evidence="1" id="KW-0812">Transmembrane</keyword>